<evidence type="ECO:0000313" key="6">
    <source>
        <dbReference type="EMBL" id="PHN05862.1"/>
    </source>
</evidence>
<proteinExistence type="predicted"/>
<dbReference type="Proteomes" id="UP000223913">
    <property type="component" value="Unassembled WGS sequence"/>
</dbReference>
<keyword evidence="2" id="KW-0233">DNA recombination</keyword>
<dbReference type="OrthoDB" id="9815006at2"/>
<dbReference type="Gene3D" id="3.40.50.1390">
    <property type="entry name" value="Resolvase, N-terminal catalytic domain"/>
    <property type="match status" value="1"/>
</dbReference>
<evidence type="ECO:0000256" key="3">
    <source>
        <dbReference type="SAM" id="Coils"/>
    </source>
</evidence>
<dbReference type="GO" id="GO:0000150">
    <property type="term" value="F:DNA strand exchange activity"/>
    <property type="evidence" value="ECO:0007669"/>
    <property type="project" value="InterPro"/>
</dbReference>
<dbReference type="EMBL" id="PDUD01000020">
    <property type="protein sequence ID" value="PHN05862.1"/>
    <property type="molecule type" value="Genomic_DNA"/>
</dbReference>
<reference evidence="6 7" key="1">
    <citation type="submission" date="2017-10" db="EMBL/GenBank/DDBJ databases">
        <title>The draft genome sequence of Lewinella nigricans NBRC 102662.</title>
        <authorList>
            <person name="Wang K."/>
        </authorList>
    </citation>
    <scope>NUCLEOTIDE SEQUENCE [LARGE SCALE GENOMIC DNA]</scope>
    <source>
        <strain evidence="6 7">NBRC 102662</strain>
    </source>
</reference>
<dbReference type="SUPFAM" id="SSF53041">
    <property type="entry name" value="Resolvase-like"/>
    <property type="match status" value="1"/>
</dbReference>
<keyword evidence="1" id="KW-0238">DNA-binding</keyword>
<comment type="caution">
    <text evidence="6">The sequence shown here is derived from an EMBL/GenBank/DDBJ whole genome shotgun (WGS) entry which is preliminary data.</text>
</comment>
<protein>
    <recommendedName>
        <fullName evidence="8">Recombinase family protein</fullName>
    </recommendedName>
</protein>
<accession>A0A2D0NBI1</accession>
<feature type="domain" description="Recombinase" evidence="5">
    <location>
        <begin position="160"/>
        <end position="274"/>
    </location>
</feature>
<name>A0A2D0NBI1_FLAN2</name>
<keyword evidence="7" id="KW-1185">Reference proteome</keyword>
<dbReference type="Gene3D" id="3.90.1750.20">
    <property type="entry name" value="Putative Large Serine Recombinase, Chain B, Domain 2"/>
    <property type="match status" value="1"/>
</dbReference>
<dbReference type="RefSeq" id="WP_099150952.1">
    <property type="nucleotide sequence ID" value="NZ_PDUD01000020.1"/>
</dbReference>
<evidence type="ECO:0000313" key="7">
    <source>
        <dbReference type="Proteomes" id="UP000223913"/>
    </source>
</evidence>
<dbReference type="InterPro" id="IPR038109">
    <property type="entry name" value="DNA_bind_recomb_sf"/>
</dbReference>
<dbReference type="PROSITE" id="PS51737">
    <property type="entry name" value="RECOMBINASE_DNA_BIND"/>
    <property type="match status" value="1"/>
</dbReference>
<evidence type="ECO:0008006" key="8">
    <source>
        <dbReference type="Google" id="ProtNLM"/>
    </source>
</evidence>
<keyword evidence="3" id="KW-0175">Coiled coil</keyword>
<evidence type="ECO:0000259" key="5">
    <source>
        <dbReference type="PROSITE" id="PS51737"/>
    </source>
</evidence>
<dbReference type="AlphaFoldDB" id="A0A2D0NBI1"/>
<dbReference type="InterPro" id="IPR011109">
    <property type="entry name" value="DNA_bind_recombinase_dom"/>
</dbReference>
<feature type="domain" description="Resolvase/invertase-type recombinase catalytic" evidence="4">
    <location>
        <begin position="6"/>
        <end position="153"/>
    </location>
</feature>
<dbReference type="PANTHER" id="PTHR30461">
    <property type="entry name" value="DNA-INVERTASE FROM LAMBDOID PROPHAGE"/>
    <property type="match status" value="1"/>
</dbReference>
<dbReference type="CDD" id="cd00338">
    <property type="entry name" value="Ser_Recombinase"/>
    <property type="match status" value="1"/>
</dbReference>
<evidence type="ECO:0000256" key="2">
    <source>
        <dbReference type="ARBA" id="ARBA00023172"/>
    </source>
</evidence>
<dbReference type="InterPro" id="IPR036162">
    <property type="entry name" value="Resolvase-like_N_sf"/>
</dbReference>
<dbReference type="Pfam" id="PF07508">
    <property type="entry name" value="Recombinase"/>
    <property type="match status" value="1"/>
</dbReference>
<dbReference type="InterPro" id="IPR006119">
    <property type="entry name" value="Resolv_N"/>
</dbReference>
<dbReference type="Pfam" id="PF00239">
    <property type="entry name" value="Resolvase"/>
    <property type="match status" value="1"/>
</dbReference>
<dbReference type="PROSITE" id="PS51736">
    <property type="entry name" value="RECOMBINASES_3"/>
    <property type="match status" value="1"/>
</dbReference>
<evidence type="ECO:0000259" key="4">
    <source>
        <dbReference type="PROSITE" id="PS51736"/>
    </source>
</evidence>
<gene>
    <name evidence="6" type="ORF">CRP01_15460</name>
</gene>
<dbReference type="SMART" id="SM00857">
    <property type="entry name" value="Resolvase"/>
    <property type="match status" value="1"/>
</dbReference>
<dbReference type="InterPro" id="IPR050639">
    <property type="entry name" value="SSR_resolvase"/>
</dbReference>
<organism evidence="6 7">
    <name type="scientific">Flavilitoribacter nigricans (strain ATCC 23147 / DSM 23189 / NBRC 102662 / NCIMB 1420 / SS-2)</name>
    <name type="common">Lewinella nigricans</name>
    <dbReference type="NCBI Taxonomy" id="1122177"/>
    <lineage>
        <taxon>Bacteria</taxon>
        <taxon>Pseudomonadati</taxon>
        <taxon>Bacteroidota</taxon>
        <taxon>Saprospiria</taxon>
        <taxon>Saprospirales</taxon>
        <taxon>Lewinellaceae</taxon>
        <taxon>Flavilitoribacter</taxon>
    </lineage>
</organism>
<evidence type="ECO:0000256" key="1">
    <source>
        <dbReference type="ARBA" id="ARBA00023125"/>
    </source>
</evidence>
<feature type="coiled-coil region" evidence="3">
    <location>
        <begin position="353"/>
        <end position="395"/>
    </location>
</feature>
<sequence length="517" mass="59921">MKTPTTYILYTRCSTEEQQKGFSHDYQTSGLQGHSKVKNWTCLGIYSDTISGRKFDREQLNNIYEIYSQARGVLKYMLVYRWDRLGRDVGEAFILIRRFSEIGVEINCPDNWVDHASTSWPIFLSIQFGLAQVESLKIGERTKDGTYAANSAGIFTGKCPPGYIREVSNRTRRNGKREKRLVPDENAPLVRKIFRQYADGHHTKQDLYNRHGETVGVKRTAFYNMFNNPIYAGYMILKAYKNNPARRVECLHEPLISEELYDRVQERSQSERKPSSIRNGQQSIASSFYFLKGVLHCHITGKKLTGYQVRKKNGKLFYYYERMQTNTSRINVLDAHRIVDQAIKEMVPEASFMEDLKDEIRAYLQEQTAADKKEAKRLSQEVARLEDRLKKIQEDYADGFLQAVDYNELSNRFRLDLAKANTRKEKLKYSAQSDLALRLQVAEVLGSISKIYRQATYEHKRRILRAIFPEGFSIKEKRVRTKRLNSLISSIAYLSDNCTYLEVTEPLILSENSVLGG</sequence>
<dbReference type="PANTHER" id="PTHR30461:SF2">
    <property type="entry name" value="SERINE RECOMBINASE PINE-RELATED"/>
    <property type="match status" value="1"/>
</dbReference>
<dbReference type="GO" id="GO:0003677">
    <property type="term" value="F:DNA binding"/>
    <property type="evidence" value="ECO:0007669"/>
    <property type="project" value="UniProtKB-KW"/>
</dbReference>